<name>A0A380S903_FIBSU</name>
<organism evidence="2 3">
    <name type="scientific">Fibrobacter succinogenes</name>
    <name type="common">Bacteroides succinogenes</name>
    <dbReference type="NCBI Taxonomy" id="833"/>
    <lineage>
        <taxon>Bacteria</taxon>
        <taxon>Pseudomonadati</taxon>
        <taxon>Fibrobacterota</taxon>
        <taxon>Fibrobacteria</taxon>
        <taxon>Fibrobacterales</taxon>
        <taxon>Fibrobacteraceae</taxon>
        <taxon>Fibrobacter</taxon>
    </lineage>
</organism>
<keyword evidence="1" id="KW-0812">Transmembrane</keyword>
<feature type="transmembrane region" description="Helical" evidence="1">
    <location>
        <begin position="9"/>
        <end position="30"/>
    </location>
</feature>
<evidence type="ECO:0000256" key="1">
    <source>
        <dbReference type="SAM" id="Phobius"/>
    </source>
</evidence>
<protein>
    <submittedName>
        <fullName evidence="2">Uncharacterized protein</fullName>
    </submittedName>
</protein>
<gene>
    <name evidence="2" type="ORF">SAMN05661053_2494</name>
</gene>
<proteinExistence type="predicted"/>
<reference evidence="2 3" key="1">
    <citation type="submission" date="2017-08" db="EMBL/GenBank/DDBJ databases">
        <authorList>
            <person name="de Groot N.N."/>
        </authorList>
    </citation>
    <scope>NUCLEOTIDE SEQUENCE [LARGE SCALE GENOMIC DNA]</scope>
    <source>
        <strain evidence="2 3">HM2</strain>
    </source>
</reference>
<dbReference type="RefSeq" id="WP_088660659.1">
    <property type="nucleotide sequence ID" value="NZ_UHJL01000003.1"/>
</dbReference>
<dbReference type="EMBL" id="UHJL01000003">
    <property type="protein sequence ID" value="SUQ25076.1"/>
    <property type="molecule type" value="Genomic_DNA"/>
</dbReference>
<keyword evidence="1" id="KW-0472">Membrane</keyword>
<dbReference type="Proteomes" id="UP000255423">
    <property type="component" value="Unassembled WGS sequence"/>
</dbReference>
<evidence type="ECO:0000313" key="2">
    <source>
        <dbReference type="EMBL" id="SUQ25076.1"/>
    </source>
</evidence>
<sequence length="206" mass="23629">MPAFRVRKIAFINFGLLLIFLASWISWYIYPLARSITKEYNAVEMTDGSFEYGFSKELGFLSEDVFYGKVSYAAVPSLFGGSNIPFFDKVYFQLNGDSKCTFVLYVTDEILDELSEWYDFSATNASNVSMEVRAVKVGDKYIVKSMESTEGELSWEFLMDGYHFYWCFMGVSLVAIMLIFGIILIFVALVHKPRQVRLQNPADILQ</sequence>
<evidence type="ECO:0000313" key="3">
    <source>
        <dbReference type="Proteomes" id="UP000255423"/>
    </source>
</evidence>
<accession>A0A380S903</accession>
<keyword evidence="1" id="KW-1133">Transmembrane helix</keyword>
<feature type="transmembrane region" description="Helical" evidence="1">
    <location>
        <begin position="163"/>
        <end position="190"/>
    </location>
</feature>
<dbReference type="AlphaFoldDB" id="A0A380S903"/>